<dbReference type="PANTHER" id="PTHR43031:SF1">
    <property type="entry name" value="PYRIDINE NUCLEOTIDE-DISULPHIDE OXIDOREDUCTASE"/>
    <property type="match status" value="1"/>
</dbReference>
<dbReference type="CDD" id="cd00158">
    <property type="entry name" value="RHOD"/>
    <property type="match status" value="1"/>
</dbReference>
<dbReference type="SMART" id="SM00450">
    <property type="entry name" value="RHOD"/>
    <property type="match status" value="1"/>
</dbReference>
<evidence type="ECO:0000259" key="1">
    <source>
        <dbReference type="PROSITE" id="PS50206"/>
    </source>
</evidence>
<accession>A0A1G5DYZ4</accession>
<dbReference type="OrthoDB" id="9807812at2"/>
<dbReference type="SUPFAM" id="SSF52821">
    <property type="entry name" value="Rhodanese/Cell cycle control phosphatase"/>
    <property type="match status" value="1"/>
</dbReference>
<dbReference type="Gene3D" id="3.40.250.10">
    <property type="entry name" value="Rhodanese-like domain"/>
    <property type="match status" value="1"/>
</dbReference>
<evidence type="ECO:0000313" key="2">
    <source>
        <dbReference type="EMBL" id="SCY19837.1"/>
    </source>
</evidence>
<dbReference type="InterPro" id="IPR001763">
    <property type="entry name" value="Rhodanese-like_dom"/>
</dbReference>
<evidence type="ECO:0000313" key="3">
    <source>
        <dbReference type="Proteomes" id="UP000198870"/>
    </source>
</evidence>
<dbReference type="AlphaFoldDB" id="A0A1G5DYZ4"/>
<organism evidence="2 3">
    <name type="scientific">Desulfoluna spongiiphila</name>
    <dbReference type="NCBI Taxonomy" id="419481"/>
    <lineage>
        <taxon>Bacteria</taxon>
        <taxon>Pseudomonadati</taxon>
        <taxon>Thermodesulfobacteriota</taxon>
        <taxon>Desulfobacteria</taxon>
        <taxon>Desulfobacterales</taxon>
        <taxon>Desulfolunaceae</taxon>
        <taxon>Desulfoluna</taxon>
    </lineage>
</organism>
<sequence length="134" mass="15257">MTPDDLFAAPSLADVLREMDIEFLVAGEYGITVDDAANFISNDHFLFLDVRTREEKDHLAFSFARHIPLHELPDRVDELPRDKFIITFCVSGFRAAMAYAFLRTQDFDEIKALKGRLDELAGAMTPGRFYRLGP</sequence>
<dbReference type="PANTHER" id="PTHR43031">
    <property type="entry name" value="FAD-DEPENDENT OXIDOREDUCTASE"/>
    <property type="match status" value="1"/>
</dbReference>
<proteinExistence type="predicted"/>
<dbReference type="Proteomes" id="UP000198870">
    <property type="component" value="Unassembled WGS sequence"/>
</dbReference>
<dbReference type="InterPro" id="IPR050229">
    <property type="entry name" value="GlpE_sulfurtransferase"/>
</dbReference>
<dbReference type="PROSITE" id="PS50206">
    <property type="entry name" value="RHODANESE_3"/>
    <property type="match status" value="1"/>
</dbReference>
<protein>
    <submittedName>
        <fullName evidence="2">Rhodanese-related sulfurtransferase</fullName>
    </submittedName>
</protein>
<dbReference type="InterPro" id="IPR036873">
    <property type="entry name" value="Rhodanese-like_dom_sf"/>
</dbReference>
<dbReference type="STRING" id="419481.SAMN05216233_10571"/>
<reference evidence="2 3" key="1">
    <citation type="submission" date="2016-10" db="EMBL/GenBank/DDBJ databases">
        <authorList>
            <person name="de Groot N.N."/>
        </authorList>
    </citation>
    <scope>NUCLEOTIDE SEQUENCE [LARGE SCALE GENOMIC DNA]</scope>
    <source>
        <strain evidence="2 3">AA1</strain>
    </source>
</reference>
<keyword evidence="3" id="KW-1185">Reference proteome</keyword>
<gene>
    <name evidence="2" type="ORF">SAMN05216233_10571</name>
</gene>
<dbReference type="RefSeq" id="WP_092210244.1">
    <property type="nucleotide sequence ID" value="NZ_FMUX01000005.1"/>
</dbReference>
<dbReference type="GO" id="GO:0016740">
    <property type="term" value="F:transferase activity"/>
    <property type="evidence" value="ECO:0007669"/>
    <property type="project" value="UniProtKB-KW"/>
</dbReference>
<dbReference type="EMBL" id="FMUX01000005">
    <property type="protein sequence ID" value="SCY19837.1"/>
    <property type="molecule type" value="Genomic_DNA"/>
</dbReference>
<feature type="domain" description="Rhodanese" evidence="1">
    <location>
        <begin position="41"/>
        <end position="126"/>
    </location>
</feature>
<name>A0A1G5DYZ4_9BACT</name>
<dbReference type="Pfam" id="PF00581">
    <property type="entry name" value="Rhodanese"/>
    <property type="match status" value="1"/>
</dbReference>
<keyword evidence="2" id="KW-0808">Transferase</keyword>